<feature type="compositionally biased region" description="Acidic residues" evidence="1">
    <location>
        <begin position="130"/>
        <end position="141"/>
    </location>
</feature>
<evidence type="ECO:0000313" key="2">
    <source>
        <dbReference type="EMBL" id="SFJ98833.1"/>
    </source>
</evidence>
<accession>A0A1I3VV62</accession>
<name>A0A1I3VV62_HALDA</name>
<evidence type="ECO:0000256" key="1">
    <source>
        <dbReference type="SAM" id="MobiDB-lite"/>
    </source>
</evidence>
<dbReference type="InterPro" id="IPR025571">
    <property type="entry name" value="YqfQ"/>
</dbReference>
<protein>
    <submittedName>
        <fullName evidence="2">YqfQ-like protein</fullName>
    </submittedName>
</protein>
<sequence length="179" mass="18605">MFPTGQPPFPPMGQFPGFQQTAAPQMMRSIPPMVNGASRGFGGFGGIPGFLSNSGFGGGAPGFFGASGPGFGSQALGAAGAAAKSGGAGWLGHMQTALKAMQSAAPMMQQYGPMLKNLPAMINMMKIMNEPDDDEGDDVDTESGSRESVSLDWESSSRMESIKKDKKRGQGASQPKLFF</sequence>
<dbReference type="RefSeq" id="WP_075036661.1">
    <property type="nucleotide sequence ID" value="NZ_FOSB01000006.1"/>
</dbReference>
<proteinExistence type="predicted"/>
<reference evidence="3" key="1">
    <citation type="submission" date="2016-10" db="EMBL/GenBank/DDBJ databases">
        <authorList>
            <person name="Varghese N."/>
            <person name="Submissions S."/>
        </authorList>
    </citation>
    <scope>NUCLEOTIDE SEQUENCE [LARGE SCALE GENOMIC DNA]</scope>
    <source>
        <strain evidence="3">CGMCC 1.3704</strain>
    </source>
</reference>
<dbReference type="AlphaFoldDB" id="A0A1I3VV62"/>
<dbReference type="OrthoDB" id="2860117at2"/>
<dbReference type="EMBL" id="FOSB01000006">
    <property type="protein sequence ID" value="SFJ98833.1"/>
    <property type="molecule type" value="Genomic_DNA"/>
</dbReference>
<dbReference type="Pfam" id="PF14181">
    <property type="entry name" value="YqfQ"/>
    <property type="match status" value="1"/>
</dbReference>
<keyword evidence="3" id="KW-1185">Reference proteome</keyword>
<evidence type="ECO:0000313" key="3">
    <source>
        <dbReference type="Proteomes" id="UP000183557"/>
    </source>
</evidence>
<feature type="region of interest" description="Disordered" evidence="1">
    <location>
        <begin position="129"/>
        <end position="179"/>
    </location>
</feature>
<organism evidence="2 3">
    <name type="scientific">Halobacillus dabanensis</name>
    <dbReference type="NCBI Taxonomy" id="240302"/>
    <lineage>
        <taxon>Bacteria</taxon>
        <taxon>Bacillati</taxon>
        <taxon>Bacillota</taxon>
        <taxon>Bacilli</taxon>
        <taxon>Bacillales</taxon>
        <taxon>Bacillaceae</taxon>
        <taxon>Halobacillus</taxon>
    </lineage>
</organism>
<dbReference type="Proteomes" id="UP000183557">
    <property type="component" value="Unassembled WGS sequence"/>
</dbReference>
<gene>
    <name evidence="2" type="ORF">SAMN04487936_10640</name>
</gene>